<feature type="transmembrane region" description="Helical" evidence="1">
    <location>
        <begin position="52"/>
        <end position="76"/>
    </location>
</feature>
<comment type="caution">
    <text evidence="2">The sequence shown here is derived from an EMBL/GenBank/DDBJ whole genome shotgun (WGS) entry which is preliminary data.</text>
</comment>
<feature type="non-terminal residue" evidence="2">
    <location>
        <position position="171"/>
    </location>
</feature>
<feature type="transmembrane region" description="Helical" evidence="1">
    <location>
        <begin position="12"/>
        <end position="31"/>
    </location>
</feature>
<dbReference type="Pfam" id="PF04143">
    <property type="entry name" value="Sulf_transp"/>
    <property type="match status" value="1"/>
</dbReference>
<reference evidence="2" key="1">
    <citation type="journal article" date="2015" name="Nature">
        <title>Complex archaea that bridge the gap between prokaryotes and eukaryotes.</title>
        <authorList>
            <person name="Spang A."/>
            <person name="Saw J.H."/>
            <person name="Jorgensen S.L."/>
            <person name="Zaremba-Niedzwiedzka K."/>
            <person name="Martijn J."/>
            <person name="Lind A.E."/>
            <person name="van Eijk R."/>
            <person name="Schleper C."/>
            <person name="Guy L."/>
            <person name="Ettema T.J."/>
        </authorList>
    </citation>
    <scope>NUCLEOTIDE SEQUENCE</scope>
</reference>
<proteinExistence type="predicted"/>
<dbReference type="EMBL" id="LAZR01029397">
    <property type="protein sequence ID" value="KKL59699.1"/>
    <property type="molecule type" value="Genomic_DNA"/>
</dbReference>
<name>A0A0F9DDE9_9ZZZZ</name>
<dbReference type="AlphaFoldDB" id="A0A0F9DDE9"/>
<organism evidence="2">
    <name type="scientific">marine sediment metagenome</name>
    <dbReference type="NCBI Taxonomy" id="412755"/>
    <lineage>
        <taxon>unclassified sequences</taxon>
        <taxon>metagenomes</taxon>
        <taxon>ecological metagenomes</taxon>
    </lineage>
</organism>
<protein>
    <submittedName>
        <fullName evidence="2">Uncharacterized protein</fullName>
    </submittedName>
</protein>
<evidence type="ECO:0000256" key="1">
    <source>
        <dbReference type="SAM" id="Phobius"/>
    </source>
</evidence>
<keyword evidence="1" id="KW-1133">Transmembrane helix</keyword>
<feature type="transmembrane region" description="Helical" evidence="1">
    <location>
        <begin position="123"/>
        <end position="140"/>
    </location>
</feature>
<gene>
    <name evidence="2" type="ORF">LCGC14_2212690</name>
</gene>
<evidence type="ECO:0000313" key="2">
    <source>
        <dbReference type="EMBL" id="KKL59699.1"/>
    </source>
</evidence>
<dbReference type="InterPro" id="IPR007272">
    <property type="entry name" value="Sulf_transp_TsuA/YedE"/>
</dbReference>
<feature type="transmembrane region" description="Helical" evidence="1">
    <location>
        <begin position="88"/>
        <end position="111"/>
    </location>
</feature>
<sequence length="171" mass="17261">MLYELELLSLPPATAAIILGALLGVIFGICAQISRFCLRRGLVSGAADRPQALGVWLSALVVAIIGTQAFIAAGLIDFADHRFAQPSLAWLAIVIGGLTFGGGMVLTRGCISRLTVLSATGNLRAATVVVAFAVMAHATLKGVLAPLRTSLAAPTVDLGDAATAAGLPGGA</sequence>
<accession>A0A0F9DDE9</accession>
<keyword evidence="1" id="KW-0812">Transmembrane</keyword>
<keyword evidence="1" id="KW-0472">Membrane</keyword>